<evidence type="ECO:0000256" key="11">
    <source>
        <dbReference type="ARBA" id="ARBA00023286"/>
    </source>
</evidence>
<feature type="transmembrane region" description="Helical" evidence="13">
    <location>
        <begin position="348"/>
        <end position="366"/>
    </location>
</feature>
<keyword evidence="15" id="KW-1185">Reference proteome</keyword>
<dbReference type="Pfam" id="PF00060">
    <property type="entry name" value="Lig_chan"/>
    <property type="match status" value="1"/>
</dbReference>
<evidence type="ECO:0000256" key="8">
    <source>
        <dbReference type="ARBA" id="ARBA00023136"/>
    </source>
</evidence>
<evidence type="ECO:0000256" key="4">
    <source>
        <dbReference type="ARBA" id="ARBA00022475"/>
    </source>
</evidence>
<evidence type="ECO:0000256" key="2">
    <source>
        <dbReference type="ARBA" id="ARBA00008685"/>
    </source>
</evidence>
<keyword evidence="5 13" id="KW-0812">Transmembrane</keyword>
<proteinExistence type="inferred from homology"/>
<dbReference type="InterPro" id="IPR052192">
    <property type="entry name" value="Insect_Ionotropic_Sensory_Rcpt"/>
</dbReference>
<dbReference type="SUPFAM" id="SSF53850">
    <property type="entry name" value="Periplasmic binding protein-like II"/>
    <property type="match status" value="1"/>
</dbReference>
<dbReference type="PANTHER" id="PTHR42643">
    <property type="entry name" value="IONOTROPIC RECEPTOR 20A-RELATED"/>
    <property type="match status" value="1"/>
</dbReference>
<keyword evidence="6 13" id="KW-1133">Transmembrane helix</keyword>
<evidence type="ECO:0000259" key="14">
    <source>
        <dbReference type="SMART" id="SM00918"/>
    </source>
</evidence>
<evidence type="ECO:0000256" key="9">
    <source>
        <dbReference type="ARBA" id="ARBA00023170"/>
    </source>
</evidence>
<evidence type="ECO:0000256" key="6">
    <source>
        <dbReference type="ARBA" id="ARBA00022989"/>
    </source>
</evidence>
<feature type="transmembrane region" description="Helical" evidence="13">
    <location>
        <begin position="151"/>
        <end position="171"/>
    </location>
</feature>
<comment type="similarity">
    <text evidence="2">Belongs to the glutamate-gated ion channel (TC 1.A.10.1) family.</text>
</comment>
<evidence type="ECO:0000256" key="10">
    <source>
        <dbReference type="ARBA" id="ARBA00023180"/>
    </source>
</evidence>
<keyword evidence="12" id="KW-0407">Ion channel</keyword>
<evidence type="ECO:0000313" key="16">
    <source>
        <dbReference type="RefSeq" id="XP_022245155.1"/>
    </source>
</evidence>
<reference evidence="16" key="1">
    <citation type="submission" date="2025-08" db="UniProtKB">
        <authorList>
            <consortium name="RefSeq"/>
        </authorList>
    </citation>
    <scope>IDENTIFICATION</scope>
    <source>
        <tissue evidence="16">Muscle</tissue>
    </source>
</reference>
<dbReference type="RefSeq" id="XP_022245155.1">
    <property type="nucleotide sequence ID" value="XM_022389447.1"/>
</dbReference>
<keyword evidence="3" id="KW-0813">Transport</keyword>
<evidence type="ECO:0000256" key="12">
    <source>
        <dbReference type="ARBA" id="ARBA00023303"/>
    </source>
</evidence>
<keyword evidence="9" id="KW-0675">Receptor</keyword>
<protein>
    <submittedName>
        <fullName evidence="16">Glutamate receptor ionotropic, delta-2-like isoform X2</fullName>
    </submittedName>
</protein>
<dbReference type="GeneID" id="111086471"/>
<keyword evidence="7" id="KW-0406">Ion transport</keyword>
<evidence type="ECO:0000313" key="15">
    <source>
        <dbReference type="Proteomes" id="UP000694941"/>
    </source>
</evidence>
<gene>
    <name evidence="16" type="primary">LOC111086471</name>
</gene>
<dbReference type="PANTHER" id="PTHR42643:SF24">
    <property type="entry name" value="IONOTROPIC RECEPTOR 60A"/>
    <property type="match status" value="1"/>
</dbReference>
<evidence type="ECO:0000256" key="1">
    <source>
        <dbReference type="ARBA" id="ARBA00004651"/>
    </source>
</evidence>
<sequence>MDSNCTKPNARWQHIKVAAVTWIPWIKMIERGKCIDVRGPMAEIIHSLSTALNFSFTVLSPVDKAFGSKRKKGDWTGMIGMLIRKVWLFLGLSILLVSGISFVLQLMLPESEIRHQCMIYRFFQHFWTYFTCFLIQGLPRLPVRSSLRLLVGIWWLICLVVMCSFSGKLVSMFTSNRAMNKIDTLQDLLQHPNITIVLEDNSSFTATIKKAEKGIYKRLWKAVENNPHTTYSFNEITSENMLENIAEGTHATLLQMVTLKTELSRRYTEKGFCGFYVGKEEIFPKTSIIAMGKHLPSCFQQKLKRMIDGAVENYLFGKWIDMLTVNYTRCVVTQPSGVRQRTLFDLRGVFSCFAIGIMTSLLVFLFEKCFPTFLNL</sequence>
<dbReference type="InterPro" id="IPR019594">
    <property type="entry name" value="Glu/Gly-bd"/>
</dbReference>
<feature type="transmembrane region" description="Helical" evidence="13">
    <location>
        <begin position="86"/>
        <end position="107"/>
    </location>
</feature>
<evidence type="ECO:0000256" key="13">
    <source>
        <dbReference type="SAM" id="Phobius"/>
    </source>
</evidence>
<keyword evidence="8 13" id="KW-0472">Membrane</keyword>
<organism evidence="15 16">
    <name type="scientific">Limulus polyphemus</name>
    <name type="common">Atlantic horseshoe crab</name>
    <dbReference type="NCBI Taxonomy" id="6850"/>
    <lineage>
        <taxon>Eukaryota</taxon>
        <taxon>Metazoa</taxon>
        <taxon>Ecdysozoa</taxon>
        <taxon>Arthropoda</taxon>
        <taxon>Chelicerata</taxon>
        <taxon>Merostomata</taxon>
        <taxon>Xiphosura</taxon>
        <taxon>Limulidae</taxon>
        <taxon>Limulus</taxon>
    </lineage>
</organism>
<dbReference type="Gene3D" id="3.40.190.10">
    <property type="entry name" value="Periplasmic binding protein-like II"/>
    <property type="match status" value="2"/>
</dbReference>
<dbReference type="Proteomes" id="UP000694941">
    <property type="component" value="Unplaced"/>
</dbReference>
<name>A0ABM1SNE9_LIMPO</name>
<evidence type="ECO:0000256" key="3">
    <source>
        <dbReference type="ARBA" id="ARBA00022448"/>
    </source>
</evidence>
<keyword evidence="10" id="KW-0325">Glycoprotein</keyword>
<dbReference type="InterPro" id="IPR001320">
    <property type="entry name" value="Iontro_rcpt_C"/>
</dbReference>
<keyword evidence="11" id="KW-1071">Ligand-gated ion channel</keyword>
<evidence type="ECO:0000256" key="5">
    <source>
        <dbReference type="ARBA" id="ARBA00022692"/>
    </source>
</evidence>
<evidence type="ECO:0000256" key="7">
    <source>
        <dbReference type="ARBA" id="ARBA00023065"/>
    </source>
</evidence>
<comment type="subcellular location">
    <subcellularLocation>
        <location evidence="1">Cell membrane</location>
        <topology evidence="1">Multi-pass membrane protein</topology>
    </subcellularLocation>
</comment>
<accession>A0ABM1SNE9</accession>
<dbReference type="SMART" id="SM00918">
    <property type="entry name" value="Lig_chan-Glu_bd"/>
    <property type="match status" value="1"/>
</dbReference>
<feature type="domain" description="Ionotropic glutamate receptor L-glutamate and glycine-binding" evidence="14">
    <location>
        <begin position="24"/>
        <end position="84"/>
    </location>
</feature>
<keyword evidence="4" id="KW-1003">Cell membrane</keyword>